<keyword evidence="1" id="KW-0175">Coiled coil</keyword>
<feature type="compositionally biased region" description="Low complexity" evidence="2">
    <location>
        <begin position="17"/>
        <end position="29"/>
    </location>
</feature>
<proteinExistence type="predicted"/>
<name>A0A6C0DRU7_9ZZZZ</name>
<accession>A0A6C0DRU7</accession>
<evidence type="ECO:0000256" key="1">
    <source>
        <dbReference type="SAM" id="Coils"/>
    </source>
</evidence>
<reference evidence="3" key="1">
    <citation type="journal article" date="2020" name="Nature">
        <title>Giant virus diversity and host interactions through global metagenomics.</title>
        <authorList>
            <person name="Schulz F."/>
            <person name="Roux S."/>
            <person name="Paez-Espino D."/>
            <person name="Jungbluth S."/>
            <person name="Walsh D.A."/>
            <person name="Denef V.J."/>
            <person name="McMahon K.D."/>
            <person name="Konstantinidis K.T."/>
            <person name="Eloe-Fadrosh E.A."/>
            <person name="Kyrpides N.C."/>
            <person name="Woyke T."/>
        </authorList>
    </citation>
    <scope>NUCLEOTIDE SEQUENCE</scope>
    <source>
        <strain evidence="3">GVMAG-M-3300023174-57</strain>
    </source>
</reference>
<dbReference type="EMBL" id="MN739664">
    <property type="protein sequence ID" value="QHT19172.1"/>
    <property type="molecule type" value="Genomic_DNA"/>
</dbReference>
<evidence type="ECO:0000313" key="3">
    <source>
        <dbReference type="EMBL" id="QHT19172.1"/>
    </source>
</evidence>
<dbReference type="AlphaFoldDB" id="A0A6C0DRU7"/>
<evidence type="ECO:0000256" key="2">
    <source>
        <dbReference type="SAM" id="MobiDB-lite"/>
    </source>
</evidence>
<feature type="coiled-coil region" evidence="1">
    <location>
        <begin position="38"/>
        <end position="72"/>
    </location>
</feature>
<feature type="compositionally biased region" description="Basic residues" evidence="2">
    <location>
        <begin position="1"/>
        <end position="14"/>
    </location>
</feature>
<organism evidence="3">
    <name type="scientific">viral metagenome</name>
    <dbReference type="NCBI Taxonomy" id="1070528"/>
    <lineage>
        <taxon>unclassified sequences</taxon>
        <taxon>metagenomes</taxon>
        <taxon>organismal metagenomes</taxon>
    </lineage>
</organism>
<protein>
    <submittedName>
        <fullName evidence="3">Uncharacterized protein</fullName>
    </submittedName>
</protein>
<sequence>MPRKTLRRKARRGGAHAGPNNIPKGENNNNIRVCCEERDRALEMLGQKNLEIRSLNEEIRNLNNLLKNAANPRANAGLMAARLNSTVRRNHRIPFAHM</sequence>
<feature type="region of interest" description="Disordered" evidence="2">
    <location>
        <begin position="1"/>
        <end position="29"/>
    </location>
</feature>